<name>A0A9Q1BLK9_HOLLE</name>
<dbReference type="OrthoDB" id="163438at2759"/>
<feature type="domain" description="Palmitoyltransferase DHHC" evidence="10">
    <location>
        <begin position="378"/>
        <end position="491"/>
    </location>
</feature>
<dbReference type="Proteomes" id="UP001152320">
    <property type="component" value="Chromosome 15"/>
</dbReference>
<dbReference type="EC" id="2.3.1.225" evidence="8"/>
<dbReference type="PROSITE" id="PS50297">
    <property type="entry name" value="ANK_REP_REGION"/>
    <property type="match status" value="3"/>
</dbReference>
<feature type="transmembrane region" description="Helical" evidence="8">
    <location>
        <begin position="453"/>
        <end position="480"/>
    </location>
</feature>
<dbReference type="PANTHER" id="PTHR24161:SF17">
    <property type="entry name" value="PALMITOYLTRANSFERASE"/>
    <property type="match status" value="1"/>
</dbReference>
<dbReference type="Pfam" id="PF01529">
    <property type="entry name" value="DHHC"/>
    <property type="match status" value="1"/>
</dbReference>
<feature type="repeat" description="ANK" evidence="7">
    <location>
        <begin position="209"/>
        <end position="242"/>
    </location>
</feature>
<dbReference type="Pfam" id="PF12796">
    <property type="entry name" value="Ank_2"/>
    <property type="match status" value="2"/>
</dbReference>
<proteinExistence type="inferred from homology"/>
<dbReference type="PROSITE" id="PS50088">
    <property type="entry name" value="ANK_REPEAT"/>
    <property type="match status" value="4"/>
</dbReference>
<dbReference type="Gene3D" id="1.25.40.20">
    <property type="entry name" value="Ankyrin repeat-containing domain"/>
    <property type="match status" value="2"/>
</dbReference>
<feature type="repeat" description="ANK" evidence="7">
    <location>
        <begin position="74"/>
        <end position="106"/>
    </location>
</feature>
<dbReference type="GO" id="GO:0019706">
    <property type="term" value="F:protein-cysteine S-palmitoyltransferase activity"/>
    <property type="evidence" value="ECO:0007669"/>
    <property type="project" value="UniProtKB-EC"/>
</dbReference>
<comment type="domain">
    <text evidence="8">The DHHC domain is required for palmitoyltransferase activity.</text>
</comment>
<dbReference type="GO" id="GO:0000139">
    <property type="term" value="C:Golgi membrane"/>
    <property type="evidence" value="ECO:0007669"/>
    <property type="project" value="TreeGrafter"/>
</dbReference>
<evidence type="ECO:0000256" key="4">
    <source>
        <dbReference type="ARBA" id="ARBA00022989"/>
    </source>
</evidence>
<evidence type="ECO:0000256" key="6">
    <source>
        <dbReference type="ARBA" id="ARBA00023136"/>
    </source>
</evidence>
<dbReference type="EMBL" id="JAIZAY010000015">
    <property type="protein sequence ID" value="KAJ8028809.1"/>
    <property type="molecule type" value="Genomic_DNA"/>
</dbReference>
<evidence type="ECO:0000256" key="3">
    <source>
        <dbReference type="ARBA" id="ARBA00022737"/>
    </source>
</evidence>
<comment type="subcellular location">
    <subcellularLocation>
        <location evidence="1">Membrane</location>
        <topology evidence="1">Multi-pass membrane protein</topology>
    </subcellularLocation>
</comment>
<keyword evidence="4 8" id="KW-1133">Transmembrane helix</keyword>
<comment type="similarity">
    <text evidence="8">Belongs to the DHHC palmitoyltransferase family.</text>
</comment>
<keyword evidence="8" id="KW-0808">Transferase</keyword>
<feature type="transmembrane region" description="Helical" evidence="8">
    <location>
        <begin position="318"/>
        <end position="339"/>
    </location>
</feature>
<feature type="repeat" description="ANK" evidence="7">
    <location>
        <begin position="109"/>
        <end position="141"/>
    </location>
</feature>
<comment type="catalytic activity">
    <reaction evidence="8">
        <text>L-cysteinyl-[protein] + hexadecanoyl-CoA = S-hexadecanoyl-L-cysteinyl-[protein] + CoA</text>
        <dbReference type="Rhea" id="RHEA:36683"/>
        <dbReference type="Rhea" id="RHEA-COMP:10131"/>
        <dbReference type="Rhea" id="RHEA-COMP:11032"/>
        <dbReference type="ChEBI" id="CHEBI:29950"/>
        <dbReference type="ChEBI" id="CHEBI:57287"/>
        <dbReference type="ChEBI" id="CHEBI:57379"/>
        <dbReference type="ChEBI" id="CHEBI:74151"/>
        <dbReference type="EC" id="2.3.1.225"/>
    </reaction>
</comment>
<accession>A0A9Q1BLK9</accession>
<dbReference type="SMART" id="SM00248">
    <property type="entry name" value="ANK"/>
    <property type="match status" value="5"/>
</dbReference>
<evidence type="ECO:0000313" key="11">
    <source>
        <dbReference type="EMBL" id="KAJ8028809.1"/>
    </source>
</evidence>
<keyword evidence="5 7" id="KW-0040">ANK repeat</keyword>
<dbReference type="InterPro" id="IPR001594">
    <property type="entry name" value="Palmitoyltrfase_DHHC"/>
</dbReference>
<evidence type="ECO:0000313" key="12">
    <source>
        <dbReference type="Proteomes" id="UP001152320"/>
    </source>
</evidence>
<evidence type="ECO:0000256" key="9">
    <source>
        <dbReference type="SAM" id="MobiDB-lite"/>
    </source>
</evidence>
<feature type="repeat" description="ANK" evidence="7">
    <location>
        <begin position="142"/>
        <end position="174"/>
    </location>
</feature>
<keyword evidence="2 8" id="KW-0812">Transmembrane</keyword>
<keyword evidence="12" id="KW-1185">Reference proteome</keyword>
<sequence>MESGKSSTKNHLHHSSDDSHGGKGESDKCCEGHEKSDTPKPLDIFQCVKVGFLSGVQQLVEEEGPAILVDFDDKGHTPVHWATLGGHTNILRFMVQCKVNLDLQSRNDLGPRPIHWACVNGHIAICDILLQAGVSIDTVDNKGCSPLIIACQYGQTMLAGYLMGKGARLQLTDREGDNALHWAAFKAGHCDLTRLLIYSGFNPRQKDNFGQTPLHLACINGDLNTVRMLCEQDGVEIDVEDHNHKTPVMLAKGRKHKDITSYLEKEIKQQKSIIPRIDCKTILFGPPGNSRAAFLFFVISTVFWGYPMYIFRCFPATFGMLPGLHIVFILNNVFMWYTFYNCYARDPGYLPRNSADYDMAIKKVAHFDEWKQGRNPLSKLCHTCRLVKPLRTKHCRVCNRCVIEFDHHCPYIYNCVGLKNRYYFAGFTTSAALMALITLYFAVILIKMEGWNALYGFGLLEAIFFGFVANMLCTCAWYMAAKNTNTNERINFARYDYLKDAQGHYYNPYDRGILNNMKEFFHLKPSLSEDEVLRARTYTV</sequence>
<keyword evidence="8" id="KW-0012">Acyltransferase</keyword>
<evidence type="ECO:0000256" key="5">
    <source>
        <dbReference type="ARBA" id="ARBA00023043"/>
    </source>
</evidence>
<dbReference type="SUPFAM" id="SSF48403">
    <property type="entry name" value="Ankyrin repeat"/>
    <property type="match status" value="1"/>
</dbReference>
<protein>
    <recommendedName>
        <fullName evidence="8">Palmitoyltransferase</fullName>
        <ecNumber evidence="8">2.3.1.225</ecNumber>
    </recommendedName>
</protein>
<feature type="transmembrane region" description="Helical" evidence="8">
    <location>
        <begin position="422"/>
        <end position="446"/>
    </location>
</feature>
<dbReference type="AlphaFoldDB" id="A0A9Q1BLK9"/>
<reference evidence="11" key="1">
    <citation type="submission" date="2021-10" db="EMBL/GenBank/DDBJ databases">
        <title>Tropical sea cucumber genome reveals ecological adaptation and Cuvierian tubules defense mechanism.</title>
        <authorList>
            <person name="Chen T."/>
        </authorList>
    </citation>
    <scope>NUCLEOTIDE SEQUENCE</scope>
    <source>
        <strain evidence="11">Nanhai2018</strain>
        <tissue evidence="11">Muscle</tissue>
    </source>
</reference>
<evidence type="ECO:0000259" key="10">
    <source>
        <dbReference type="Pfam" id="PF01529"/>
    </source>
</evidence>
<feature type="compositionally biased region" description="Basic and acidic residues" evidence="9">
    <location>
        <begin position="14"/>
        <end position="37"/>
    </location>
</feature>
<evidence type="ECO:0000256" key="2">
    <source>
        <dbReference type="ARBA" id="ARBA00022692"/>
    </source>
</evidence>
<dbReference type="PROSITE" id="PS50216">
    <property type="entry name" value="DHHC"/>
    <property type="match status" value="1"/>
</dbReference>
<feature type="transmembrane region" description="Helical" evidence="8">
    <location>
        <begin position="292"/>
        <end position="311"/>
    </location>
</feature>
<keyword evidence="3" id="KW-0677">Repeat</keyword>
<keyword evidence="6 8" id="KW-0472">Membrane</keyword>
<evidence type="ECO:0000256" key="7">
    <source>
        <dbReference type="PROSITE-ProRule" id="PRU00023"/>
    </source>
</evidence>
<evidence type="ECO:0000256" key="8">
    <source>
        <dbReference type="RuleBase" id="RU079119"/>
    </source>
</evidence>
<dbReference type="InterPro" id="IPR002110">
    <property type="entry name" value="Ankyrin_rpt"/>
</dbReference>
<feature type="region of interest" description="Disordered" evidence="9">
    <location>
        <begin position="1"/>
        <end position="37"/>
    </location>
</feature>
<comment type="caution">
    <text evidence="11">The sequence shown here is derived from an EMBL/GenBank/DDBJ whole genome shotgun (WGS) entry which is preliminary data.</text>
</comment>
<gene>
    <name evidence="11" type="ORF">HOLleu_31157</name>
</gene>
<dbReference type="PANTHER" id="PTHR24161">
    <property type="entry name" value="ANK_REP_REGION DOMAIN-CONTAINING PROTEIN-RELATED"/>
    <property type="match status" value="1"/>
</dbReference>
<organism evidence="11 12">
    <name type="scientific">Holothuria leucospilota</name>
    <name type="common">Black long sea cucumber</name>
    <name type="synonym">Mertensiothuria leucospilota</name>
    <dbReference type="NCBI Taxonomy" id="206669"/>
    <lineage>
        <taxon>Eukaryota</taxon>
        <taxon>Metazoa</taxon>
        <taxon>Echinodermata</taxon>
        <taxon>Eleutherozoa</taxon>
        <taxon>Echinozoa</taxon>
        <taxon>Holothuroidea</taxon>
        <taxon>Aspidochirotacea</taxon>
        <taxon>Aspidochirotida</taxon>
        <taxon>Holothuriidae</taxon>
        <taxon>Holothuria</taxon>
    </lineage>
</organism>
<evidence type="ECO:0000256" key="1">
    <source>
        <dbReference type="ARBA" id="ARBA00004141"/>
    </source>
</evidence>
<dbReference type="InterPro" id="IPR036770">
    <property type="entry name" value="Ankyrin_rpt-contain_sf"/>
</dbReference>